<name>A0A316DL14_9FLAO</name>
<protein>
    <submittedName>
        <fullName evidence="2">Tetratricopeptide repeat protein</fullName>
    </submittedName>
</protein>
<dbReference type="RefSeq" id="WP_109654857.1">
    <property type="nucleotide sequence ID" value="NZ_JACWLN010000017.1"/>
</dbReference>
<dbReference type="InterPro" id="IPR019734">
    <property type="entry name" value="TPR_rpt"/>
</dbReference>
<dbReference type="AlphaFoldDB" id="A0A316DL14"/>
<evidence type="ECO:0000313" key="2">
    <source>
        <dbReference type="EMBL" id="PWK18804.1"/>
    </source>
</evidence>
<dbReference type="Proteomes" id="UP000651837">
    <property type="component" value="Unassembled WGS sequence"/>
</dbReference>
<evidence type="ECO:0000313" key="3">
    <source>
        <dbReference type="Proteomes" id="UP000245667"/>
    </source>
</evidence>
<dbReference type="EMBL" id="QGGQ01000016">
    <property type="protein sequence ID" value="PWK18804.1"/>
    <property type="molecule type" value="Genomic_DNA"/>
</dbReference>
<dbReference type="Proteomes" id="UP000245667">
    <property type="component" value="Unassembled WGS sequence"/>
</dbReference>
<evidence type="ECO:0000313" key="4">
    <source>
        <dbReference type="Proteomes" id="UP000651837"/>
    </source>
</evidence>
<dbReference type="Pfam" id="PF13174">
    <property type="entry name" value="TPR_6"/>
    <property type="match status" value="2"/>
</dbReference>
<reference evidence="2 3" key="1">
    <citation type="submission" date="2018-05" db="EMBL/GenBank/DDBJ databases">
        <title>Genomic Encyclopedia of Archaeal and Bacterial Type Strains, Phase II (KMG-II): from individual species to whole genera.</title>
        <authorList>
            <person name="Goeker M."/>
        </authorList>
    </citation>
    <scope>NUCLEOTIDE SEQUENCE [LARGE SCALE GENOMIC DNA]</scope>
    <source>
        <strain evidence="2 3">DSM 23514</strain>
    </source>
</reference>
<dbReference type="OrthoDB" id="979271at2"/>
<dbReference type="EMBL" id="JACWLN010000017">
    <property type="protein sequence ID" value="MBD1263103.1"/>
    <property type="molecule type" value="Genomic_DNA"/>
</dbReference>
<dbReference type="Gene3D" id="1.25.40.10">
    <property type="entry name" value="Tetratricopeptide repeat domain"/>
    <property type="match status" value="1"/>
</dbReference>
<gene>
    <name evidence="1" type="ORF">HZY62_21115</name>
    <name evidence="2" type="ORF">LX92_04269</name>
</gene>
<dbReference type="InterPro" id="IPR011990">
    <property type="entry name" value="TPR-like_helical_dom_sf"/>
</dbReference>
<keyword evidence="4" id="KW-1185">Reference proteome</keyword>
<organism evidence="2 3">
    <name type="scientific">Maribacter polysiphoniae</name>
    <dbReference type="NCBI Taxonomy" id="429344"/>
    <lineage>
        <taxon>Bacteria</taxon>
        <taxon>Pseudomonadati</taxon>
        <taxon>Bacteroidota</taxon>
        <taxon>Flavobacteriia</taxon>
        <taxon>Flavobacteriales</taxon>
        <taxon>Flavobacteriaceae</taxon>
        <taxon>Maribacter</taxon>
    </lineage>
</organism>
<accession>A0A316DL14</accession>
<comment type="caution">
    <text evidence="2">The sequence shown here is derived from an EMBL/GenBank/DDBJ whole genome shotgun (WGS) entry which is preliminary data.</text>
</comment>
<evidence type="ECO:0000313" key="1">
    <source>
        <dbReference type="EMBL" id="MBD1263103.1"/>
    </source>
</evidence>
<dbReference type="SUPFAM" id="SSF48452">
    <property type="entry name" value="TPR-like"/>
    <property type="match status" value="1"/>
</dbReference>
<reference evidence="1 4" key="2">
    <citation type="submission" date="2020-07" db="EMBL/GenBank/DDBJ databases">
        <title>The draft genome sequence of Maribacter polysiphoniae KCTC 22021.</title>
        <authorList>
            <person name="Mu L."/>
        </authorList>
    </citation>
    <scope>NUCLEOTIDE SEQUENCE [LARGE SCALE GENOMIC DNA]</scope>
    <source>
        <strain evidence="1 4">KCTC 22021</strain>
    </source>
</reference>
<sequence>MDKELLLYQYFANQLTEDGQKIFNELLQNDPDFKSQFEFEKNLKRVINKKQKENLKQKLIGFEKEINSNDHNFDSKSSFKLWSMAASLALLIALGWIAYNTLSGPDYDALYASNFETYPNTVYTITRSDGNQSLTRDAFAAYEANHHEKAIAAFLDLRTKGELAHVDFYLAQSYLNTGKNKEAIAALKSVILNDKEFKAEAHWYLALAYLKSKDEVNAKATLKNLVENFDYKKEKAQTLLKALD</sequence>
<proteinExistence type="predicted"/>